<dbReference type="Gene3D" id="3.40.710.10">
    <property type="entry name" value="DD-peptidase/beta-lactamase superfamily"/>
    <property type="match status" value="1"/>
</dbReference>
<feature type="binding site" evidence="7">
    <location>
        <position position="223"/>
    </location>
    <ligand>
        <name>substrate</name>
    </ligand>
</feature>
<dbReference type="Pfam" id="PF04960">
    <property type="entry name" value="Glutaminase"/>
    <property type="match status" value="1"/>
</dbReference>
<accession>A0A2I1PCS3</accession>
<organism evidence="10 11">
    <name type="scientific">Kytococcus schroeteri</name>
    <dbReference type="NCBI Taxonomy" id="138300"/>
    <lineage>
        <taxon>Bacteria</taxon>
        <taxon>Bacillati</taxon>
        <taxon>Actinomycetota</taxon>
        <taxon>Actinomycetes</taxon>
        <taxon>Micrococcales</taxon>
        <taxon>Kytococcaceae</taxon>
        <taxon>Kytococcus</taxon>
    </lineage>
</organism>
<dbReference type="Proteomes" id="UP000234206">
    <property type="component" value="Unassembled WGS sequence"/>
</dbReference>
<dbReference type="InterPro" id="IPR002645">
    <property type="entry name" value="STAS_dom"/>
</dbReference>
<keyword evidence="4 7" id="KW-0378">Hydrolase</keyword>
<dbReference type="Gene3D" id="2.60.120.10">
    <property type="entry name" value="Jelly Rolls"/>
    <property type="match status" value="1"/>
</dbReference>
<comment type="similarity">
    <text evidence="1 7">Belongs to the glutaminase family.</text>
</comment>
<dbReference type="PANTHER" id="PTHR12544:SF29">
    <property type="entry name" value="GLUTAMINASE"/>
    <property type="match status" value="1"/>
</dbReference>
<evidence type="ECO:0000259" key="8">
    <source>
        <dbReference type="PROSITE" id="PS50042"/>
    </source>
</evidence>
<dbReference type="SUPFAM" id="SSF51206">
    <property type="entry name" value="cAMP-binding domain-like"/>
    <property type="match status" value="1"/>
</dbReference>
<feature type="binding site" evidence="7">
    <location>
        <position position="306"/>
    </location>
    <ligand>
        <name>substrate</name>
    </ligand>
</feature>
<comment type="caution">
    <text evidence="10">The sequence shown here is derived from an EMBL/GenBank/DDBJ whole genome shotgun (WGS) entry which is preliminary data.</text>
</comment>
<dbReference type="FunFam" id="3.40.710.10:FF:000005">
    <property type="entry name" value="Glutaminase"/>
    <property type="match status" value="1"/>
</dbReference>
<dbReference type="HAMAP" id="MF_00313">
    <property type="entry name" value="Glutaminase"/>
    <property type="match status" value="1"/>
</dbReference>
<feature type="domain" description="STAS" evidence="9">
    <location>
        <begin position="412"/>
        <end position="475"/>
    </location>
</feature>
<dbReference type="GO" id="GO:0006543">
    <property type="term" value="P:L-glutamine catabolic process"/>
    <property type="evidence" value="ECO:0007669"/>
    <property type="project" value="TreeGrafter"/>
</dbReference>
<evidence type="ECO:0000256" key="5">
    <source>
        <dbReference type="ARBA" id="ARBA00049534"/>
    </source>
</evidence>
<feature type="binding site" evidence="7">
    <location>
        <position position="118"/>
    </location>
    <ligand>
        <name>substrate</name>
    </ligand>
</feature>
<feature type="domain" description="Cyclic nucleotide-binding" evidence="8">
    <location>
        <begin position="525"/>
        <end position="660"/>
    </location>
</feature>
<feature type="binding site" evidence="7">
    <location>
        <position position="230"/>
    </location>
    <ligand>
        <name>substrate</name>
    </ligand>
</feature>
<sequence length="680" mass="71856">MSALPPVDVTGVDVMAVANPLRCRSWPDRAVPSRVVGRGPGPWTCETRGMAEPTPHTPLTDLLVRVHDHFLPHTEGEVAAFAQAVGGVDADDFGLALTTVDGHTYSVGQDERSFAIQSISKAFTYAIALTDSGFEAVDAVIDVEPSGEAFNEISLQEGTGRPSNALINAGAIAATSLVAGSSSNPHDEGSVARGDTRRDRLVRGYSRMAGRALEVDEEVLAFEREDGDRNLALAHLMRSFDLVTEAPEAVADDYFAACSILVTVRDLSMMAALLATGGVHPQTGERVLDEAVVERVLGVMSTCGMYDDAGEWMVRVGLPAKSGVGGGILVVVPGQAGFAVYSPRLDRHGNSERGVLACEALSAQLDLHLMHGVREPHSAVRVTYPVTAVPSGVRRPPAAATVLERVGHRGRVIEVQGALTFGAAESVMRELCSLQEVDAVLLDVRRVTVVPQFAREGLAAVARGMADAGRVLVLVDDPDRGLAGDAVRVVARRRVGVEAVENLLLERHGGPGLDLEEVEVGDVGVVSTLDAADAKALHARMESRHYAAGEVVIREGDPFVGIHLITSGTVETTSGAAGAAGDEQDVADPTTRGPELRRLAVLGPGHSFGEFGLVGDGRHAATVTAREELQTWLLSPEVLRQLEVEDSGLALRLWQAITREAFTRVRAQMEELAAAAAHAG</sequence>
<gene>
    <name evidence="7 10" type="primary">glsA</name>
    <name evidence="10" type="ORF">CYJ76_02325</name>
</gene>
<comment type="catalytic activity">
    <reaction evidence="5 7">
        <text>L-glutamine + H2O = L-glutamate + NH4(+)</text>
        <dbReference type="Rhea" id="RHEA:15889"/>
        <dbReference type="ChEBI" id="CHEBI:15377"/>
        <dbReference type="ChEBI" id="CHEBI:28938"/>
        <dbReference type="ChEBI" id="CHEBI:29985"/>
        <dbReference type="ChEBI" id="CHEBI:58359"/>
        <dbReference type="EC" id="3.5.1.2"/>
    </reaction>
</comment>
<evidence type="ECO:0000259" key="9">
    <source>
        <dbReference type="PROSITE" id="PS50801"/>
    </source>
</evidence>
<evidence type="ECO:0000313" key="10">
    <source>
        <dbReference type="EMBL" id="PKZ42416.1"/>
    </source>
</evidence>
<name>A0A2I1PCS3_9MICO</name>
<evidence type="ECO:0000256" key="3">
    <source>
        <dbReference type="ARBA" id="ARBA00012918"/>
    </source>
</evidence>
<evidence type="ECO:0000256" key="4">
    <source>
        <dbReference type="ARBA" id="ARBA00022801"/>
    </source>
</evidence>
<dbReference type="InterPro" id="IPR018490">
    <property type="entry name" value="cNMP-bd_dom_sf"/>
</dbReference>
<dbReference type="InterPro" id="IPR012338">
    <property type="entry name" value="Beta-lactam/transpept-like"/>
</dbReference>
<dbReference type="PANTHER" id="PTHR12544">
    <property type="entry name" value="GLUTAMINASE"/>
    <property type="match status" value="1"/>
</dbReference>
<evidence type="ECO:0000313" key="11">
    <source>
        <dbReference type="Proteomes" id="UP000234206"/>
    </source>
</evidence>
<dbReference type="CDD" id="cd00038">
    <property type="entry name" value="CAP_ED"/>
    <property type="match status" value="1"/>
</dbReference>
<dbReference type="SUPFAM" id="SSF56601">
    <property type="entry name" value="beta-lactamase/transpeptidase-like"/>
    <property type="match status" value="1"/>
</dbReference>
<dbReference type="PROSITE" id="PS50042">
    <property type="entry name" value="CNMP_BINDING_3"/>
    <property type="match status" value="1"/>
</dbReference>
<dbReference type="InterPro" id="IPR015868">
    <property type="entry name" value="Glutaminase"/>
</dbReference>
<dbReference type="EC" id="3.5.1.2" evidence="3 7"/>
<dbReference type="OrthoDB" id="9788822at2"/>
<dbReference type="SMART" id="SM00100">
    <property type="entry name" value="cNMP"/>
    <property type="match status" value="1"/>
</dbReference>
<keyword evidence="11" id="KW-1185">Reference proteome</keyword>
<dbReference type="NCBIfam" id="TIGR03814">
    <property type="entry name" value="Gln_ase"/>
    <property type="match status" value="1"/>
</dbReference>
<proteinExistence type="inferred from homology"/>
<dbReference type="InterPro" id="IPR036513">
    <property type="entry name" value="STAS_dom_sf"/>
</dbReference>
<evidence type="ECO:0000256" key="1">
    <source>
        <dbReference type="ARBA" id="ARBA00011076"/>
    </source>
</evidence>
<keyword evidence="7" id="KW-0007">Acetylation</keyword>
<evidence type="ECO:0000256" key="7">
    <source>
        <dbReference type="HAMAP-Rule" id="MF_00313"/>
    </source>
</evidence>
<dbReference type="InterPro" id="IPR014710">
    <property type="entry name" value="RmlC-like_jellyroll"/>
</dbReference>
<dbReference type="GO" id="GO:0004359">
    <property type="term" value="F:glutaminase activity"/>
    <property type="evidence" value="ECO:0007669"/>
    <property type="project" value="UniProtKB-UniRule"/>
</dbReference>
<dbReference type="AlphaFoldDB" id="A0A2I1PCS3"/>
<feature type="binding site" evidence="7">
    <location>
        <position position="254"/>
    </location>
    <ligand>
        <name>substrate</name>
    </ligand>
</feature>
<protein>
    <recommendedName>
        <fullName evidence="6 7">Glutaminase</fullName>
        <ecNumber evidence="3 7">3.5.1.2</ecNumber>
    </recommendedName>
</protein>
<dbReference type="GO" id="GO:0006537">
    <property type="term" value="P:glutamate biosynthetic process"/>
    <property type="evidence" value="ECO:0007669"/>
    <property type="project" value="TreeGrafter"/>
</dbReference>
<evidence type="ECO:0000256" key="2">
    <source>
        <dbReference type="ARBA" id="ARBA00011881"/>
    </source>
</evidence>
<dbReference type="EMBL" id="PKIZ01000003">
    <property type="protein sequence ID" value="PKZ42416.1"/>
    <property type="molecule type" value="Genomic_DNA"/>
</dbReference>
<dbReference type="Pfam" id="PF00027">
    <property type="entry name" value="cNMP_binding"/>
    <property type="match status" value="1"/>
</dbReference>
<comment type="subunit">
    <text evidence="2 7">Homotetramer.</text>
</comment>
<dbReference type="PROSITE" id="PS50801">
    <property type="entry name" value="STAS"/>
    <property type="match status" value="1"/>
</dbReference>
<dbReference type="Gene3D" id="3.30.750.24">
    <property type="entry name" value="STAS domain"/>
    <property type="match status" value="1"/>
</dbReference>
<reference evidence="10 11" key="1">
    <citation type="submission" date="2017-12" db="EMBL/GenBank/DDBJ databases">
        <title>Phylogenetic diversity of female urinary microbiome.</title>
        <authorList>
            <person name="Thomas-White K."/>
            <person name="Wolfe A.J."/>
        </authorList>
    </citation>
    <scope>NUCLEOTIDE SEQUENCE [LARGE SCALE GENOMIC DNA]</scope>
    <source>
        <strain evidence="10 11">UMB1298</strain>
    </source>
</reference>
<feature type="binding site" evidence="7">
    <location>
        <position position="324"/>
    </location>
    <ligand>
        <name>substrate</name>
    </ligand>
</feature>
<dbReference type="InterPro" id="IPR000595">
    <property type="entry name" value="cNMP-bd_dom"/>
</dbReference>
<feature type="binding site" evidence="7">
    <location>
        <position position="168"/>
    </location>
    <ligand>
        <name>substrate</name>
    </ligand>
</feature>
<evidence type="ECO:0000256" key="6">
    <source>
        <dbReference type="ARBA" id="ARBA00070405"/>
    </source>
</evidence>